<dbReference type="InterPro" id="IPR002938">
    <property type="entry name" value="FAD-bd"/>
</dbReference>
<evidence type="ECO:0000256" key="1">
    <source>
        <dbReference type="ARBA" id="ARBA00007992"/>
    </source>
</evidence>
<accession>A0A6A6F481</accession>
<keyword evidence="4" id="KW-0560">Oxidoreductase</keyword>
<protein>
    <recommendedName>
        <fullName evidence="6">FAD-binding domain-containing protein</fullName>
    </recommendedName>
</protein>
<reference evidence="7" key="1">
    <citation type="journal article" date="2020" name="Stud. Mycol.">
        <title>101 Dothideomycetes genomes: a test case for predicting lifestyles and emergence of pathogens.</title>
        <authorList>
            <person name="Haridas S."/>
            <person name="Albert R."/>
            <person name="Binder M."/>
            <person name="Bloem J."/>
            <person name="Labutti K."/>
            <person name="Salamov A."/>
            <person name="Andreopoulos B."/>
            <person name="Baker S."/>
            <person name="Barry K."/>
            <person name="Bills G."/>
            <person name="Bluhm B."/>
            <person name="Cannon C."/>
            <person name="Castanera R."/>
            <person name="Culley D."/>
            <person name="Daum C."/>
            <person name="Ezra D."/>
            <person name="Gonzalez J."/>
            <person name="Henrissat B."/>
            <person name="Kuo A."/>
            <person name="Liang C."/>
            <person name="Lipzen A."/>
            <person name="Lutzoni F."/>
            <person name="Magnuson J."/>
            <person name="Mondo S."/>
            <person name="Nolan M."/>
            <person name="Ohm R."/>
            <person name="Pangilinan J."/>
            <person name="Park H.-J."/>
            <person name="Ramirez L."/>
            <person name="Alfaro M."/>
            <person name="Sun H."/>
            <person name="Tritt A."/>
            <person name="Yoshinaga Y."/>
            <person name="Zwiers L.-H."/>
            <person name="Turgeon B."/>
            <person name="Goodwin S."/>
            <person name="Spatafora J."/>
            <person name="Crous P."/>
            <person name="Grigoriev I."/>
        </authorList>
    </citation>
    <scope>NUCLEOTIDE SEQUENCE</scope>
    <source>
        <strain evidence="7">SCOH1-5</strain>
    </source>
</reference>
<proteinExistence type="inferred from homology"/>
<dbReference type="SUPFAM" id="SSF51905">
    <property type="entry name" value="FAD/NAD(P)-binding domain"/>
    <property type="match status" value="1"/>
</dbReference>
<dbReference type="GO" id="GO:0071949">
    <property type="term" value="F:FAD binding"/>
    <property type="evidence" value="ECO:0007669"/>
    <property type="project" value="InterPro"/>
</dbReference>
<keyword evidence="5" id="KW-0472">Membrane</keyword>
<sequence length="812" mass="90277">MKVIIVGGGIAGLTLANALAQTDGIEFILLEARSLLDPQVGASIGLGAQSLRIFDQFGAAQAVLDETVPMTYARGHYPDGKLISEPQPVFGLLEPRLGYGVSFLDRQLVLRAAADTLEARIAATGRGQVLLNQRLARIEHLDTGVKVFCQDGTVHEGDVVVGCDGVNSRVRSEMWRIADIQDAGAFSKEEKNKMTAEYMCLFGISTHVTGMENPGWADLTYDKGKAFLVITGKDKRVFWFYFEKMSKVHRHTDPTFPKFTREDAERVARENAWRMVKENVSLGDLWEKRVSYTLVPMEEALFEKWAWGRIATIGDCAHKMTANHGQAGNNAIESAAALANQLVALSQRSSSSSTLKTTDFSNAFRAWQAKRQARIEATAKEAALVCRNNCLDSPMAYVFNYVLLPNLPSLLIDMQAGNMVGAELLEYLPVPKRSLEGSMAFNQNQGTAKSENVVWRSLRAAPLLLIAWWMWGVRREMGGKWDEEWDAWLNVVANPLAADNEKVMRVVTFLVQQIMFYALRNLESGRRANRLNVFLRFPAWAVIAGHVYGNGVTMPLYFFFHYLSGSVAAFAAGDMRMMNTAYIKTILPSLLLVEACTLAPVLLQTSVNLDLSTLNIFRHLAPLGISLTHFLLTRLNKDTEEEDMFRNYTADLPTIRKTIYGMLSLGGLVLSYQALHFTSLAQASSTKIFYNLFAIPSTFDVLHYTHGAITNASIYWLGLLFYDLCRAGMSSTPKTLLSFLGFLAVHLAAPFQSRPLIDVSFVLAAWLVREEILATKKERHAVTKEKYGTGKSVWEVEGEACERSAEEFGAEG</sequence>
<comment type="similarity">
    <text evidence="1">Belongs to the paxM FAD-dependent monooxygenase family.</text>
</comment>
<keyword evidence="2" id="KW-0285">Flavoprotein</keyword>
<name>A0A6A6F481_9PEZI</name>
<evidence type="ECO:0000256" key="4">
    <source>
        <dbReference type="ARBA" id="ARBA00023002"/>
    </source>
</evidence>
<evidence type="ECO:0000256" key="5">
    <source>
        <dbReference type="SAM" id="Phobius"/>
    </source>
</evidence>
<feature type="transmembrane region" description="Helical" evidence="5">
    <location>
        <begin position="585"/>
        <end position="604"/>
    </location>
</feature>
<dbReference type="EMBL" id="ML992696">
    <property type="protein sequence ID" value="KAF2208233.1"/>
    <property type="molecule type" value="Genomic_DNA"/>
</dbReference>
<dbReference type="InterPro" id="IPR050562">
    <property type="entry name" value="FAD_mOase_fung"/>
</dbReference>
<dbReference type="OrthoDB" id="2431938at2759"/>
<dbReference type="InterPro" id="IPR036188">
    <property type="entry name" value="FAD/NAD-bd_sf"/>
</dbReference>
<gene>
    <name evidence="7" type="ORF">CERZMDRAFT_114748</name>
</gene>
<keyword evidence="3" id="KW-0274">FAD</keyword>
<evidence type="ECO:0000313" key="8">
    <source>
        <dbReference type="Proteomes" id="UP000799539"/>
    </source>
</evidence>
<dbReference type="PANTHER" id="PTHR47356">
    <property type="entry name" value="FAD-DEPENDENT MONOOXYGENASE ASQG-RELATED"/>
    <property type="match status" value="1"/>
</dbReference>
<dbReference type="PRINTS" id="PR00420">
    <property type="entry name" value="RNGMNOXGNASE"/>
</dbReference>
<evidence type="ECO:0000256" key="2">
    <source>
        <dbReference type="ARBA" id="ARBA00022630"/>
    </source>
</evidence>
<dbReference type="GO" id="GO:0004497">
    <property type="term" value="F:monooxygenase activity"/>
    <property type="evidence" value="ECO:0007669"/>
    <property type="project" value="InterPro"/>
</dbReference>
<feature type="transmembrane region" description="Helical" evidence="5">
    <location>
        <begin position="658"/>
        <end position="681"/>
    </location>
</feature>
<keyword evidence="5" id="KW-0812">Transmembrane</keyword>
<dbReference type="Proteomes" id="UP000799539">
    <property type="component" value="Unassembled WGS sequence"/>
</dbReference>
<keyword evidence="5" id="KW-1133">Transmembrane helix</keyword>
<feature type="domain" description="FAD-binding" evidence="6">
    <location>
        <begin position="2"/>
        <end position="372"/>
    </location>
</feature>
<dbReference type="Gene3D" id="3.50.50.60">
    <property type="entry name" value="FAD/NAD(P)-binding domain"/>
    <property type="match status" value="1"/>
</dbReference>
<evidence type="ECO:0000259" key="6">
    <source>
        <dbReference type="Pfam" id="PF01494"/>
    </source>
</evidence>
<organism evidence="7 8">
    <name type="scientific">Cercospora zeae-maydis SCOH1-5</name>
    <dbReference type="NCBI Taxonomy" id="717836"/>
    <lineage>
        <taxon>Eukaryota</taxon>
        <taxon>Fungi</taxon>
        <taxon>Dikarya</taxon>
        <taxon>Ascomycota</taxon>
        <taxon>Pezizomycotina</taxon>
        <taxon>Dothideomycetes</taxon>
        <taxon>Dothideomycetidae</taxon>
        <taxon>Mycosphaerellales</taxon>
        <taxon>Mycosphaerellaceae</taxon>
        <taxon>Cercospora</taxon>
    </lineage>
</organism>
<dbReference type="PANTHER" id="PTHR47356:SF2">
    <property type="entry name" value="FAD-BINDING DOMAIN-CONTAINING PROTEIN-RELATED"/>
    <property type="match status" value="1"/>
</dbReference>
<dbReference type="AlphaFoldDB" id="A0A6A6F481"/>
<evidence type="ECO:0000313" key="7">
    <source>
        <dbReference type="EMBL" id="KAF2208233.1"/>
    </source>
</evidence>
<keyword evidence="8" id="KW-1185">Reference proteome</keyword>
<evidence type="ECO:0000256" key="3">
    <source>
        <dbReference type="ARBA" id="ARBA00022827"/>
    </source>
</evidence>
<dbReference type="Pfam" id="PF01494">
    <property type="entry name" value="FAD_binding_3"/>
    <property type="match status" value="1"/>
</dbReference>